<organism evidence="2 3">
    <name type="scientific">Candidatus Viridilinea halotolerans</name>
    <dbReference type="NCBI Taxonomy" id="2491704"/>
    <lineage>
        <taxon>Bacteria</taxon>
        <taxon>Bacillati</taxon>
        <taxon>Chloroflexota</taxon>
        <taxon>Chloroflexia</taxon>
        <taxon>Chloroflexales</taxon>
        <taxon>Chloroflexineae</taxon>
        <taxon>Oscillochloridaceae</taxon>
        <taxon>Candidatus Viridilinea</taxon>
    </lineage>
</organism>
<dbReference type="PANTHER" id="PTHR34825:SF2">
    <property type="entry name" value="AAA-ATPASE-LIKE DOMAIN-CONTAINING PROTEIN"/>
    <property type="match status" value="1"/>
</dbReference>
<dbReference type="PANTHER" id="PTHR34825">
    <property type="entry name" value="CONSERVED PROTEIN, WITH A WEAK D-GALACTARATE DEHYDRATASE/ALTRONATE HYDROLASE DOMAIN"/>
    <property type="match status" value="1"/>
</dbReference>
<gene>
    <name evidence="2" type="ORF">EI684_02645</name>
</gene>
<proteinExistence type="predicted"/>
<reference evidence="2 3" key="1">
    <citation type="submission" date="2018-12" db="EMBL/GenBank/DDBJ databases">
        <title>Genome Sequence of Candidatus Viridilinea halotolerans isolated from saline sulfide-rich spring.</title>
        <authorList>
            <person name="Grouzdev D.S."/>
            <person name="Burganskaya E.I."/>
            <person name="Krutkina M.S."/>
            <person name="Sukhacheva M.V."/>
            <person name="Gorlenko V.M."/>
        </authorList>
    </citation>
    <scope>NUCLEOTIDE SEQUENCE [LARGE SCALE GENOMIC DNA]</scope>
    <source>
        <strain evidence="2">Chok-6</strain>
    </source>
</reference>
<dbReference type="Pfam" id="PF09820">
    <property type="entry name" value="AAA-ATPase_like"/>
    <property type="match status" value="1"/>
</dbReference>
<dbReference type="EMBL" id="RSAS01000108">
    <property type="protein sequence ID" value="RRR76628.1"/>
    <property type="molecule type" value="Genomic_DNA"/>
</dbReference>
<dbReference type="Proteomes" id="UP000280307">
    <property type="component" value="Unassembled WGS sequence"/>
</dbReference>
<protein>
    <submittedName>
        <fullName evidence="2">AAA family ATPase</fullName>
    </submittedName>
</protein>
<comment type="caution">
    <text evidence="2">The sequence shown here is derived from an EMBL/GenBank/DDBJ whole genome shotgun (WGS) entry which is preliminary data.</text>
</comment>
<evidence type="ECO:0000313" key="3">
    <source>
        <dbReference type="Proteomes" id="UP000280307"/>
    </source>
</evidence>
<accession>A0A426U8K1</accession>
<feature type="domain" description="AAA-ATPase-like" evidence="1">
    <location>
        <begin position="4"/>
        <end position="225"/>
    </location>
</feature>
<sequence length="593" mass="66894">MNLPYGISDFYKIRTEGYHYIDRTPYIPLVEAAGMHLVFLRPRRFGKSLWLSTLENYYDVAKADAFEQLFGDLAIGQNPTPRRNSYFMLRWDFSLVSPQGEVEQISRALHAHMNARIEAFAQTYEAWLNHPITILPENAIASFESLVAAVSGTPQRLYLLIDEYDNFANEVLMIQTRVGSDRYETLLYGEGLLKTVFKAVKGAGSGMGLDRVFTTGVAPIVLSDLSSGYNVAENITMQRHYTTLCGFTQDEVKILWTQIAEECGVSAAARDEVLALMRTYYNGYRFDPRSAALIYNPTLTFYFLKAFQREGMPPKNLLDTNLAMDRGKIAYIAALPNSAPVLATALDEANPPVIEALAESFGVADVLDQTKDATFMVSLLYYFGVLTLDGYTEMVQLRFRVPNLVVRSLYAERLRTQVLPPHEQQVATTAAQALFHRGEIQPLCEFIETTYFRALDNRDYRWANELTVKMAFLTLLFNDRLYVVDSEPALERSYADLTLLVRPDLRGSSALQDALLEFKYLPLSELRLSGEAAKATPREELAAMPLVQSRLAEATEKAAAYRTILQSVYGTSLRLHSYAIVALGFERLVWVKV</sequence>
<evidence type="ECO:0000313" key="2">
    <source>
        <dbReference type="EMBL" id="RRR76628.1"/>
    </source>
</evidence>
<dbReference type="AlphaFoldDB" id="A0A426U8K1"/>
<evidence type="ECO:0000259" key="1">
    <source>
        <dbReference type="Pfam" id="PF09820"/>
    </source>
</evidence>
<name>A0A426U8K1_9CHLR</name>
<dbReference type="InterPro" id="IPR018631">
    <property type="entry name" value="AAA-ATPase-like_dom"/>
</dbReference>